<feature type="transmembrane region" description="Helical" evidence="7">
    <location>
        <begin position="416"/>
        <end position="439"/>
    </location>
</feature>
<keyword evidence="10" id="KW-1185">Reference proteome</keyword>
<dbReference type="OrthoDB" id="29657at2759"/>
<keyword evidence="5 7" id="KW-0472">Membrane</keyword>
<dbReference type="VEuPathDB" id="VectorBase:SCAU003940"/>
<comment type="subcellular location">
    <subcellularLocation>
        <location evidence="1">Membrane</location>
        <topology evidence="1">Multi-pass membrane protein</topology>
    </subcellularLocation>
</comment>
<feature type="region of interest" description="Disordered" evidence="6">
    <location>
        <begin position="656"/>
        <end position="688"/>
    </location>
</feature>
<feature type="transmembrane region" description="Helical" evidence="7">
    <location>
        <begin position="569"/>
        <end position="595"/>
    </location>
</feature>
<accession>A0A1I8P199</accession>
<feature type="transmembrane region" description="Helical" evidence="7">
    <location>
        <begin position="384"/>
        <end position="404"/>
    </location>
</feature>
<dbReference type="AlphaFoldDB" id="A0A1I8P199"/>
<feature type="transmembrane region" description="Helical" evidence="7">
    <location>
        <begin position="20"/>
        <end position="40"/>
    </location>
</feature>
<keyword evidence="4 7" id="KW-1133">Transmembrane helix</keyword>
<reference evidence="9" key="1">
    <citation type="submission" date="2020-05" db="UniProtKB">
        <authorList>
            <consortium name="EnsemblMetazoa"/>
        </authorList>
    </citation>
    <scope>IDENTIFICATION</scope>
    <source>
        <strain evidence="9">USDA</strain>
    </source>
</reference>
<dbReference type="InterPro" id="IPR053937">
    <property type="entry name" value="GOST_TM"/>
</dbReference>
<evidence type="ECO:0000256" key="7">
    <source>
        <dbReference type="SAM" id="Phobius"/>
    </source>
</evidence>
<evidence type="ECO:0000313" key="9">
    <source>
        <dbReference type="EnsemblMetazoa" id="SCAU003940-PA"/>
    </source>
</evidence>
<feature type="compositionally biased region" description="Basic and acidic residues" evidence="6">
    <location>
        <begin position="258"/>
        <end position="277"/>
    </location>
</feature>
<feature type="transmembrane region" description="Helical" evidence="7">
    <location>
        <begin position="519"/>
        <end position="541"/>
    </location>
</feature>
<dbReference type="Pfam" id="PF06814">
    <property type="entry name" value="GOST_TM"/>
    <property type="match status" value="1"/>
</dbReference>
<name>A0A1I8P199_STOCA</name>
<sequence length="688" mass="78786">MKNPIYRPQATASSLLGRMWCGSMTLAKSIFVLSVIAAFFHSKLVEGRKHHLEVQTDSRPYIALSTFGFYTHGHLNVKLSNLVLSDEKGNENIGLSLDKTTIDQMNPYLDSHQNKCLLEESSGLQRSGPILFFLFDLKKLQVHVKCSPEWRNQQIYRDSSMFPMYRNKRQSAHKTHGDNLVLGPRRRRRDLAPHEGKANVDENAAAAGLDGLDEDDSYEVPIMPSKPQGPLKNDEDNVISEDRLDELKLLPPVAQNKPVEESKSQPKVEEKSPHEKQQINSVPTPSTYVAQDMSAFSNENSLHSHEFCSDLALPLTKTVINGVNNYNMSFAMFVATLHEEGLYNLYFHNCENYHGSEKQVSFVVDIEENNNGNYLSAGEMPLPALYLMMSLLFFLSGLFWVFILKKSKHTVYKIHYIMAVLVFLKSLSLMFHSINYHFIEIRGEHVEAWAILYYIAHLLKGAVLFITIVLIGTGWTFIKHILSDKDKKIFMVVIPLQVLANVAEIIIEESEESDAEFRTWHNIFIFVDLLCCGAILFPIVWSIRHLHEASATDGKAAINLRKLKLFRQFYIMIVCYIYFTRIIVYLLKMTVAFQYAWLDEMFREMATYVFFVLTGYKFRPTSSHPYFAVDDDDDDDEVEVLTESGLTHTIHRTKAQSRNVGSGTTIIEGNDEEKENLISKRESSHEYD</sequence>
<feature type="compositionally biased region" description="Basic and acidic residues" evidence="6">
    <location>
        <begin position="675"/>
        <end position="688"/>
    </location>
</feature>
<dbReference type="EnsemblMetazoa" id="SCAU003940-RA">
    <property type="protein sequence ID" value="SCAU003940-PA"/>
    <property type="gene ID" value="SCAU003940"/>
</dbReference>
<keyword evidence="2 7" id="KW-0812">Transmembrane</keyword>
<evidence type="ECO:0000256" key="2">
    <source>
        <dbReference type="ARBA" id="ARBA00022692"/>
    </source>
</evidence>
<keyword evidence="3" id="KW-0732">Signal</keyword>
<dbReference type="PANTHER" id="PTHR21229:SF2">
    <property type="entry name" value="RE59932P"/>
    <property type="match status" value="1"/>
</dbReference>
<dbReference type="GO" id="GO:0005794">
    <property type="term" value="C:Golgi apparatus"/>
    <property type="evidence" value="ECO:0007669"/>
    <property type="project" value="TreeGrafter"/>
</dbReference>
<dbReference type="PANTHER" id="PTHR21229">
    <property type="entry name" value="LUNG SEVEN TRANSMEMBRANE RECEPTOR"/>
    <property type="match status" value="1"/>
</dbReference>
<evidence type="ECO:0000313" key="10">
    <source>
        <dbReference type="Proteomes" id="UP000095300"/>
    </source>
</evidence>
<dbReference type="STRING" id="35570.A0A1I8P199"/>
<feature type="transmembrane region" description="Helical" evidence="7">
    <location>
        <begin position="451"/>
        <end position="477"/>
    </location>
</feature>
<evidence type="ECO:0000256" key="5">
    <source>
        <dbReference type="ARBA" id="ARBA00023136"/>
    </source>
</evidence>
<feature type="region of interest" description="Disordered" evidence="6">
    <location>
        <begin position="192"/>
        <end position="283"/>
    </location>
</feature>
<evidence type="ECO:0000256" key="6">
    <source>
        <dbReference type="SAM" id="MobiDB-lite"/>
    </source>
</evidence>
<feature type="domain" description="GOST seven transmembrane" evidence="8">
    <location>
        <begin position="381"/>
        <end position="623"/>
    </location>
</feature>
<evidence type="ECO:0000256" key="3">
    <source>
        <dbReference type="ARBA" id="ARBA00022729"/>
    </source>
</evidence>
<gene>
    <name evidence="9" type="primary">106081180</name>
</gene>
<feature type="compositionally biased region" description="Polar residues" evidence="6">
    <location>
        <begin position="656"/>
        <end position="667"/>
    </location>
</feature>
<organism evidence="9 10">
    <name type="scientific">Stomoxys calcitrans</name>
    <name type="common">Stable fly</name>
    <name type="synonym">Conops calcitrans</name>
    <dbReference type="NCBI Taxonomy" id="35570"/>
    <lineage>
        <taxon>Eukaryota</taxon>
        <taxon>Metazoa</taxon>
        <taxon>Ecdysozoa</taxon>
        <taxon>Arthropoda</taxon>
        <taxon>Hexapoda</taxon>
        <taxon>Insecta</taxon>
        <taxon>Pterygota</taxon>
        <taxon>Neoptera</taxon>
        <taxon>Endopterygota</taxon>
        <taxon>Diptera</taxon>
        <taxon>Brachycera</taxon>
        <taxon>Muscomorpha</taxon>
        <taxon>Muscoidea</taxon>
        <taxon>Muscidae</taxon>
        <taxon>Stomoxys</taxon>
    </lineage>
</organism>
<dbReference type="GO" id="GO:0016020">
    <property type="term" value="C:membrane"/>
    <property type="evidence" value="ECO:0007669"/>
    <property type="project" value="UniProtKB-SubCell"/>
</dbReference>
<feature type="compositionally biased region" description="Low complexity" evidence="6">
    <location>
        <begin position="201"/>
        <end position="210"/>
    </location>
</feature>
<feature type="transmembrane region" description="Helical" evidence="7">
    <location>
        <begin position="489"/>
        <end position="507"/>
    </location>
</feature>
<evidence type="ECO:0000259" key="8">
    <source>
        <dbReference type="Pfam" id="PF06814"/>
    </source>
</evidence>
<dbReference type="InterPro" id="IPR009637">
    <property type="entry name" value="GPR107/GPR108-like"/>
</dbReference>
<evidence type="ECO:0000256" key="1">
    <source>
        <dbReference type="ARBA" id="ARBA00004141"/>
    </source>
</evidence>
<dbReference type="Proteomes" id="UP000095300">
    <property type="component" value="Unassembled WGS sequence"/>
</dbReference>
<dbReference type="KEGG" id="scac:106081180"/>
<proteinExistence type="predicted"/>
<protein>
    <recommendedName>
        <fullName evidence="8">GOST seven transmembrane domain-containing protein</fullName>
    </recommendedName>
</protein>
<feature type="compositionally biased region" description="Basic and acidic residues" evidence="6">
    <location>
        <begin position="232"/>
        <end position="248"/>
    </location>
</feature>
<evidence type="ECO:0000256" key="4">
    <source>
        <dbReference type="ARBA" id="ARBA00022989"/>
    </source>
</evidence>